<dbReference type="GO" id="GO:0017150">
    <property type="term" value="F:tRNA dihydrouridine synthase activity"/>
    <property type="evidence" value="ECO:0007669"/>
    <property type="project" value="InterPro"/>
</dbReference>
<protein>
    <submittedName>
        <fullName evidence="9">DRBM domain-containing protein</fullName>
    </submittedName>
</protein>
<keyword evidence="4" id="KW-0819">tRNA processing</keyword>
<dbReference type="Gene3D" id="3.20.20.70">
    <property type="entry name" value="Aldolase class I"/>
    <property type="match status" value="1"/>
</dbReference>
<evidence type="ECO:0000259" key="7">
    <source>
        <dbReference type="Pfam" id="PF01207"/>
    </source>
</evidence>
<evidence type="ECO:0000256" key="1">
    <source>
        <dbReference type="ARBA" id="ARBA00001917"/>
    </source>
</evidence>
<dbReference type="CDD" id="cd02801">
    <property type="entry name" value="DUS_like_FMN"/>
    <property type="match status" value="1"/>
</dbReference>
<reference evidence="9" key="1">
    <citation type="submission" date="2022-11" db="UniProtKB">
        <authorList>
            <consortium name="WormBaseParasite"/>
        </authorList>
    </citation>
    <scope>IDENTIFICATION</scope>
</reference>
<sequence>MIDRLWYLVSQLGPGCLMVSADLETLNILSLKNPSLRATNDYEKALTYQYLEWKQKFVGFSGNKANQKSQLTVHAESCLEYFQALSKDLMSRVFLTGNSLKGIDIVIAQCIEDHLFGMSFEEKEKLCGALRWYTLVQKLYPSLLFKTMNFDGATVLAPMVRVSTHPMRLLALRYGATYVYTEEIIDYKLLRTTRLENKKLGTVDYVYDDGSIVFRTSTEEKGKVVLQLGTADAKRALMAAQKVQGDVAAIDVNMGCPKHYSIKGGMGAALLRNPEKIKTILTKLVQFLRVPVTCKIRILSTMEETLSLVRLIDSTGVAAIAVHGRTREERPRDPNHDDVIRAISQAIKTPILANGGSRDTIRLYEDIEFFRQATGAAGVMIARAAMWNPAIFAPPPLDAPPPSDVQLVREYLQLAVKYDHHISGTKICIQRMFSGKTGSAEYVKTGEIWSLPQEVIESAKLCSDDRVSVLAEISTNESFLQGKKPRLEEEEAKDGSEVLTLPLGFVRNEWPEVGDLPKQILMRHCKRKQIDFPTYSTVENKASRTFSSIVTLNGASYAHKIASTTKRFAEQAAALACLTHLGIWPPTQANEEKNS</sequence>
<feature type="domain" description="DUS-like FMN-binding" evidence="7">
    <location>
        <begin position="156"/>
        <end position="393"/>
    </location>
</feature>
<dbReference type="CDD" id="cd19871">
    <property type="entry name" value="DSRM_DUS2L"/>
    <property type="match status" value="1"/>
</dbReference>
<organism evidence="8 9">
    <name type="scientific">Echinococcus canadensis</name>
    <dbReference type="NCBI Taxonomy" id="519352"/>
    <lineage>
        <taxon>Eukaryota</taxon>
        <taxon>Metazoa</taxon>
        <taxon>Spiralia</taxon>
        <taxon>Lophotrochozoa</taxon>
        <taxon>Platyhelminthes</taxon>
        <taxon>Cestoda</taxon>
        <taxon>Eucestoda</taxon>
        <taxon>Cyclophyllidea</taxon>
        <taxon>Taeniidae</taxon>
        <taxon>Echinococcus</taxon>
        <taxon>Echinococcus canadensis group</taxon>
    </lineage>
</organism>
<dbReference type="PANTHER" id="PTHR45936:SF1">
    <property type="entry name" value="TRNA-DIHYDROURIDINE(20) SYNTHASE [NAD(P)+]-LIKE"/>
    <property type="match status" value="1"/>
</dbReference>
<dbReference type="InterPro" id="IPR035587">
    <property type="entry name" value="DUS-like_FMN-bd"/>
</dbReference>
<dbReference type="InterPro" id="IPR036282">
    <property type="entry name" value="Glutathione-S-Trfase_C_sf"/>
</dbReference>
<comment type="cofactor">
    <cofactor evidence="1">
        <name>FMN</name>
        <dbReference type="ChEBI" id="CHEBI:58210"/>
    </cofactor>
</comment>
<evidence type="ECO:0000256" key="3">
    <source>
        <dbReference type="ARBA" id="ARBA00022643"/>
    </source>
</evidence>
<dbReference type="SUPFAM" id="SSF51395">
    <property type="entry name" value="FMN-linked oxidoreductases"/>
    <property type="match status" value="1"/>
</dbReference>
<dbReference type="SUPFAM" id="SSF47616">
    <property type="entry name" value="GST C-terminal domain-like"/>
    <property type="match status" value="1"/>
</dbReference>
<evidence type="ECO:0000313" key="9">
    <source>
        <dbReference type="WBParaSite" id="maker-E.canG7_contigs_5992-snap-gene-0.9-mRNA-1"/>
    </source>
</evidence>
<evidence type="ECO:0000256" key="2">
    <source>
        <dbReference type="ARBA" id="ARBA00022630"/>
    </source>
</evidence>
<dbReference type="SUPFAM" id="SSF54768">
    <property type="entry name" value="dsRNA-binding domain-like"/>
    <property type="match status" value="1"/>
</dbReference>
<dbReference type="PANTHER" id="PTHR45936">
    <property type="entry name" value="TRNA-DIHYDROURIDINE(20) SYNTHASE [NAD(P)+]-LIKE"/>
    <property type="match status" value="1"/>
</dbReference>
<dbReference type="InterPro" id="IPR013785">
    <property type="entry name" value="Aldolase_TIM"/>
</dbReference>
<dbReference type="AlphaFoldDB" id="A0A915EWY7"/>
<dbReference type="Pfam" id="PF00035">
    <property type="entry name" value="dsrm"/>
    <property type="match status" value="1"/>
</dbReference>
<dbReference type="InterPro" id="IPR018517">
    <property type="entry name" value="tRNA_hU_synthase_CS"/>
</dbReference>
<keyword evidence="2" id="KW-0285">Flavoprotein</keyword>
<dbReference type="InterPro" id="IPR044463">
    <property type="entry name" value="DUS2_DSRM"/>
</dbReference>
<evidence type="ECO:0000256" key="5">
    <source>
        <dbReference type="ARBA" id="ARBA00023002"/>
    </source>
</evidence>
<evidence type="ECO:0000256" key="4">
    <source>
        <dbReference type="ARBA" id="ARBA00022694"/>
    </source>
</evidence>
<dbReference type="InterPro" id="IPR052582">
    <property type="entry name" value="tRNA-DUS-like"/>
</dbReference>
<evidence type="ECO:0000313" key="8">
    <source>
        <dbReference type="Proteomes" id="UP000887562"/>
    </source>
</evidence>
<dbReference type="Gene3D" id="3.30.160.20">
    <property type="match status" value="1"/>
</dbReference>
<dbReference type="GO" id="GO:0005737">
    <property type="term" value="C:cytoplasm"/>
    <property type="evidence" value="ECO:0007669"/>
    <property type="project" value="TreeGrafter"/>
</dbReference>
<keyword evidence="3" id="KW-0288">FMN</keyword>
<evidence type="ECO:0000259" key="6">
    <source>
        <dbReference type="Pfam" id="PF00035"/>
    </source>
</evidence>
<dbReference type="PROSITE" id="PS01136">
    <property type="entry name" value="UPF0034"/>
    <property type="match status" value="1"/>
</dbReference>
<name>A0A915EWY7_9CEST</name>
<dbReference type="GO" id="GO:0000049">
    <property type="term" value="F:tRNA binding"/>
    <property type="evidence" value="ECO:0007669"/>
    <property type="project" value="InterPro"/>
</dbReference>
<dbReference type="WBParaSite" id="maker-E.canG7_contigs_5992-snap-gene-0.9-mRNA-1">
    <property type="protein sequence ID" value="maker-E.canG7_contigs_5992-snap-gene-0.9-mRNA-1"/>
    <property type="gene ID" value="EcG7_06602"/>
</dbReference>
<proteinExistence type="predicted"/>
<feature type="domain" description="DRBM" evidence="6">
    <location>
        <begin position="517"/>
        <end position="581"/>
    </location>
</feature>
<dbReference type="GO" id="GO:0050660">
    <property type="term" value="F:flavin adenine dinucleotide binding"/>
    <property type="evidence" value="ECO:0007669"/>
    <property type="project" value="InterPro"/>
</dbReference>
<keyword evidence="5" id="KW-0560">Oxidoreductase</keyword>
<dbReference type="Pfam" id="PF01207">
    <property type="entry name" value="Dus"/>
    <property type="match status" value="1"/>
</dbReference>
<dbReference type="Proteomes" id="UP000887562">
    <property type="component" value="Unplaced"/>
</dbReference>
<dbReference type="InterPro" id="IPR014720">
    <property type="entry name" value="dsRBD_dom"/>
</dbReference>
<accession>A0A915EWY7</accession>
<dbReference type="Gene3D" id="1.20.1050.10">
    <property type="match status" value="1"/>
</dbReference>
<keyword evidence="8" id="KW-1185">Reference proteome</keyword>